<gene>
    <name evidence="1" type="ORF">MCM1_0913</name>
</gene>
<reference evidence="1 2" key="2">
    <citation type="journal article" date="2015" name="Stand. Genomic Sci.">
        <title>The complete genome sequence of the rumen methanogen Methanosarcina barkeri CM1.</title>
        <authorList>
            <person name="Lambie S.C."/>
            <person name="Kelly W.J."/>
            <person name="Leahy S.C."/>
            <person name="Li D."/>
            <person name="Reilly K."/>
            <person name="McAllister T.A."/>
            <person name="Valle E.R."/>
            <person name="Attwood G.T."/>
            <person name="Altermann E."/>
        </authorList>
    </citation>
    <scope>NUCLEOTIDE SEQUENCE [LARGE SCALE GENOMIC DNA]</scope>
    <source>
        <strain evidence="1 2">CM1</strain>
    </source>
</reference>
<organism evidence="1 2">
    <name type="scientific">Methanosarcina barkeri CM1</name>
    <dbReference type="NCBI Taxonomy" id="796385"/>
    <lineage>
        <taxon>Archaea</taxon>
        <taxon>Methanobacteriati</taxon>
        <taxon>Methanobacteriota</taxon>
        <taxon>Stenosarchaea group</taxon>
        <taxon>Methanomicrobia</taxon>
        <taxon>Methanosarcinales</taxon>
        <taxon>Methanosarcinaceae</taxon>
        <taxon>Methanosarcina</taxon>
    </lineage>
</organism>
<sequence length="59" mass="6884">MVIPAPFSFLLLITSNALSAVKFLDFIFYPTFRSKFLKIHVFTAIDFQSNVDLLYFYVI</sequence>
<proteinExistence type="predicted"/>
<dbReference type="PATRIC" id="fig|796385.3.peg.1142"/>
<evidence type="ECO:0000313" key="2">
    <source>
        <dbReference type="Proteomes" id="UP000035331"/>
    </source>
</evidence>
<dbReference type="AlphaFoldDB" id="A0A0G3C7K6"/>
<reference evidence="2" key="1">
    <citation type="submission" date="2014-06" db="EMBL/GenBank/DDBJ databases">
        <title>The complete genome sequence of Methanosarcina barkeri CM1.</title>
        <authorList>
            <consortium name="Pastoral Greenhouse Gas Research Consortium"/>
            <person name="Lambie S.C."/>
            <person name="Leahy S.C."/>
            <person name="Kelly W.J."/>
            <person name="Li D."/>
            <person name="Reilly K."/>
            <person name="Attwood G.T."/>
            <person name="Altermann E."/>
        </authorList>
    </citation>
    <scope>NUCLEOTIDE SEQUENCE [LARGE SCALE GENOMIC DNA]</scope>
    <source>
        <strain evidence="2">CM1</strain>
    </source>
</reference>
<protein>
    <submittedName>
        <fullName evidence="1">Uncharacterized protein</fullName>
    </submittedName>
</protein>
<dbReference type="EMBL" id="CP008746">
    <property type="protein sequence ID" value="AKJ37981.1"/>
    <property type="molecule type" value="Genomic_DNA"/>
</dbReference>
<accession>A0A0G3C7K6</accession>
<evidence type="ECO:0000313" key="1">
    <source>
        <dbReference type="EMBL" id="AKJ37981.1"/>
    </source>
</evidence>
<name>A0A0G3C7K6_METBA</name>
<dbReference type="Proteomes" id="UP000035331">
    <property type="component" value="Chromosome"/>
</dbReference>